<keyword evidence="2" id="KW-1185">Reference proteome</keyword>
<dbReference type="Proteomes" id="UP001159363">
    <property type="component" value="Chromosome 4"/>
</dbReference>
<protein>
    <submittedName>
        <fullName evidence="1">Uncharacterized protein</fullName>
    </submittedName>
</protein>
<sequence>MTVEPRKTECVSTTHNEQAREPLHTSCVVTCPTTFSRNRDWRMVCVRARGGRAARRRGRWRCLAADGRSRRRRAPLSACSRPPDASECGCRLRARVVRASDGGGDVIASSGARVVAVSPTHQQRGRDHAHSRTGAASMETIAEDAEGECELGIGCSRVRHFAETRGDVQPHTAIPFTITDTGSGAALPLGSGPALLVVFTPSRPFKSRTPHSPSSRNLQSSCRISSLAYTRPDGLRQRLTAAGLRQYIKCLRPPRRIFPNSRDASRRAEAPACLTITFLRRERRSVTPASLAAVGIHGIPRRGKSRGRERIVPGRGEGEVGLRLRRGATESGPAAARNNTTDVQVDLGQGFQKCSFYREQPTHSFTAEGCLCGFDSVLVRAARVGCSRPRDFVTDGLSKSNRFGARSSLLCLPLDRAWLARSRLRVGSLQFSVCVRDVCIERSLVRLLASHQGEPGSIPGRFTPDICKRGSYRTMPLVGGFSREPPVSSRPFIPALPNTHLTSPSSAVKTSLLRSRPDLFTH</sequence>
<proteinExistence type="predicted"/>
<name>A0ABQ9HG91_9NEOP</name>
<comment type="caution">
    <text evidence="1">The sequence shown here is derived from an EMBL/GenBank/DDBJ whole genome shotgun (WGS) entry which is preliminary data.</text>
</comment>
<organism evidence="1 2">
    <name type="scientific">Dryococelus australis</name>
    <dbReference type="NCBI Taxonomy" id="614101"/>
    <lineage>
        <taxon>Eukaryota</taxon>
        <taxon>Metazoa</taxon>
        <taxon>Ecdysozoa</taxon>
        <taxon>Arthropoda</taxon>
        <taxon>Hexapoda</taxon>
        <taxon>Insecta</taxon>
        <taxon>Pterygota</taxon>
        <taxon>Neoptera</taxon>
        <taxon>Polyneoptera</taxon>
        <taxon>Phasmatodea</taxon>
        <taxon>Verophasmatodea</taxon>
        <taxon>Anareolatae</taxon>
        <taxon>Phasmatidae</taxon>
        <taxon>Eurycanthinae</taxon>
        <taxon>Dryococelus</taxon>
    </lineage>
</organism>
<reference evidence="1 2" key="1">
    <citation type="submission" date="2023-02" db="EMBL/GenBank/DDBJ databases">
        <title>LHISI_Scaffold_Assembly.</title>
        <authorList>
            <person name="Stuart O.P."/>
            <person name="Cleave R."/>
            <person name="Magrath M.J.L."/>
            <person name="Mikheyev A.S."/>
        </authorList>
    </citation>
    <scope>NUCLEOTIDE SEQUENCE [LARGE SCALE GENOMIC DNA]</scope>
    <source>
        <strain evidence="1">Daus_M_001</strain>
        <tissue evidence="1">Leg muscle</tissue>
    </source>
</reference>
<evidence type="ECO:0000313" key="2">
    <source>
        <dbReference type="Proteomes" id="UP001159363"/>
    </source>
</evidence>
<gene>
    <name evidence="1" type="ORF">PR048_015191</name>
</gene>
<evidence type="ECO:0000313" key="1">
    <source>
        <dbReference type="EMBL" id="KAJ8883348.1"/>
    </source>
</evidence>
<accession>A0ABQ9HG91</accession>
<dbReference type="EMBL" id="JARBHB010000005">
    <property type="protein sequence ID" value="KAJ8883348.1"/>
    <property type="molecule type" value="Genomic_DNA"/>
</dbReference>